<name>A0AAN6V4Q3_9PEZI</name>
<evidence type="ECO:0008006" key="4">
    <source>
        <dbReference type="Google" id="ProtNLM"/>
    </source>
</evidence>
<evidence type="ECO:0000313" key="2">
    <source>
        <dbReference type="EMBL" id="KAK4143461.1"/>
    </source>
</evidence>
<evidence type="ECO:0000256" key="1">
    <source>
        <dbReference type="SAM" id="SignalP"/>
    </source>
</evidence>
<dbReference type="Proteomes" id="UP001302676">
    <property type="component" value="Unassembled WGS sequence"/>
</dbReference>
<sequence length="223" mass="23354">MQLIARSLLFLLPLAAAHTNTASTTSTNPSTVPTNKYAARGFTDKVKGAFGDPVALAKDLPPCMVDCMYPIAIAIRLSDAEACSGKNTTIFDCLCIKPKEGDAKPGWLWANTTQACLADTKSAQSSKSDPLKSCTEKDYDEGKVLDLCDAVMGESMDKQNETWVAFVDNVEAVKKGNVKQDSEGGVGDGKVSGAVSAVPVPGALGRVVGLFLVAGLGYTMGLI</sequence>
<reference evidence="2" key="1">
    <citation type="journal article" date="2023" name="Mol. Phylogenet. Evol.">
        <title>Genome-scale phylogeny and comparative genomics of the fungal order Sordariales.</title>
        <authorList>
            <person name="Hensen N."/>
            <person name="Bonometti L."/>
            <person name="Westerberg I."/>
            <person name="Brannstrom I.O."/>
            <person name="Guillou S."/>
            <person name="Cros-Aarteil S."/>
            <person name="Calhoun S."/>
            <person name="Haridas S."/>
            <person name="Kuo A."/>
            <person name="Mondo S."/>
            <person name="Pangilinan J."/>
            <person name="Riley R."/>
            <person name="LaButti K."/>
            <person name="Andreopoulos B."/>
            <person name="Lipzen A."/>
            <person name="Chen C."/>
            <person name="Yan M."/>
            <person name="Daum C."/>
            <person name="Ng V."/>
            <person name="Clum A."/>
            <person name="Steindorff A."/>
            <person name="Ohm R.A."/>
            <person name="Martin F."/>
            <person name="Silar P."/>
            <person name="Natvig D.O."/>
            <person name="Lalanne C."/>
            <person name="Gautier V."/>
            <person name="Ament-Velasquez S.L."/>
            <person name="Kruys A."/>
            <person name="Hutchinson M.I."/>
            <person name="Powell A.J."/>
            <person name="Barry K."/>
            <person name="Miller A.N."/>
            <person name="Grigoriev I.V."/>
            <person name="Debuchy R."/>
            <person name="Gladieux P."/>
            <person name="Hiltunen Thoren M."/>
            <person name="Johannesson H."/>
        </authorList>
    </citation>
    <scope>NUCLEOTIDE SEQUENCE</scope>
    <source>
        <strain evidence="2">CBS 141.50</strain>
    </source>
</reference>
<reference evidence="2" key="2">
    <citation type="submission" date="2023-05" db="EMBL/GenBank/DDBJ databases">
        <authorList>
            <consortium name="Lawrence Berkeley National Laboratory"/>
            <person name="Steindorff A."/>
            <person name="Hensen N."/>
            <person name="Bonometti L."/>
            <person name="Westerberg I."/>
            <person name="Brannstrom I.O."/>
            <person name="Guillou S."/>
            <person name="Cros-Aarteil S."/>
            <person name="Calhoun S."/>
            <person name="Haridas S."/>
            <person name="Kuo A."/>
            <person name="Mondo S."/>
            <person name="Pangilinan J."/>
            <person name="Riley R."/>
            <person name="Labutti K."/>
            <person name="Andreopoulos B."/>
            <person name="Lipzen A."/>
            <person name="Chen C."/>
            <person name="Yanf M."/>
            <person name="Daum C."/>
            <person name="Ng V."/>
            <person name="Clum A."/>
            <person name="Ohm R."/>
            <person name="Martin F."/>
            <person name="Silar P."/>
            <person name="Natvig D."/>
            <person name="Lalanne C."/>
            <person name="Gautier V."/>
            <person name="Ament-Velasquez S.L."/>
            <person name="Kruys A."/>
            <person name="Hutchinson M.I."/>
            <person name="Powell A.J."/>
            <person name="Barry K."/>
            <person name="Miller A.N."/>
            <person name="Grigoriev I.V."/>
            <person name="Debuchy R."/>
            <person name="Gladieux P."/>
            <person name="Thoren M.H."/>
            <person name="Johannesson H."/>
        </authorList>
    </citation>
    <scope>NUCLEOTIDE SEQUENCE</scope>
    <source>
        <strain evidence="2">CBS 141.50</strain>
    </source>
</reference>
<organism evidence="2 3">
    <name type="scientific">Dichotomopilus funicola</name>
    <dbReference type="NCBI Taxonomy" id="1934379"/>
    <lineage>
        <taxon>Eukaryota</taxon>
        <taxon>Fungi</taxon>
        <taxon>Dikarya</taxon>
        <taxon>Ascomycota</taxon>
        <taxon>Pezizomycotina</taxon>
        <taxon>Sordariomycetes</taxon>
        <taxon>Sordariomycetidae</taxon>
        <taxon>Sordariales</taxon>
        <taxon>Chaetomiaceae</taxon>
        <taxon>Dichotomopilus</taxon>
    </lineage>
</organism>
<accession>A0AAN6V4Q3</accession>
<comment type="caution">
    <text evidence="2">The sequence shown here is derived from an EMBL/GenBank/DDBJ whole genome shotgun (WGS) entry which is preliminary data.</text>
</comment>
<evidence type="ECO:0000313" key="3">
    <source>
        <dbReference type="Proteomes" id="UP001302676"/>
    </source>
</evidence>
<gene>
    <name evidence="2" type="ORF">C8A04DRAFT_28888</name>
</gene>
<dbReference type="RefSeq" id="XP_062636832.1">
    <property type="nucleotide sequence ID" value="XM_062780813.1"/>
</dbReference>
<keyword evidence="1" id="KW-0732">Signal</keyword>
<keyword evidence="3" id="KW-1185">Reference proteome</keyword>
<feature type="signal peptide" evidence="1">
    <location>
        <begin position="1"/>
        <end position="17"/>
    </location>
</feature>
<dbReference type="EMBL" id="MU853586">
    <property type="protein sequence ID" value="KAK4143461.1"/>
    <property type="molecule type" value="Genomic_DNA"/>
</dbReference>
<proteinExistence type="predicted"/>
<protein>
    <recommendedName>
        <fullName evidence="4">Extracellular membrane protein CFEM domain-containing protein</fullName>
    </recommendedName>
</protein>
<dbReference type="AlphaFoldDB" id="A0AAN6V4Q3"/>
<feature type="chain" id="PRO_5042898554" description="Extracellular membrane protein CFEM domain-containing protein" evidence="1">
    <location>
        <begin position="18"/>
        <end position="223"/>
    </location>
</feature>
<dbReference type="GeneID" id="87817426"/>